<name>A0AAD6V2Y9_9AGAR</name>
<proteinExistence type="predicted"/>
<dbReference type="EMBL" id="JARJCW010000073">
    <property type="protein sequence ID" value="KAJ7198303.1"/>
    <property type="molecule type" value="Genomic_DNA"/>
</dbReference>
<accession>A0AAD6V2Y9</accession>
<sequence>MWREAACKIHLGVARSGLEKGRGVRGGRGTQLPALCPARCRVSAERGRNSEAATHLVKECPHKTCLFCAGVSGPGEVDVVRVAEQHGEVERARIGEGNGGRGRKVRGGACRGRVARRRKVSEGAEEVNRDVGHGEHVDAVHYGSHAPDFKGGKGEFGDAAEATDVENACGCYAVKEKNCTYSDTQEVAELGIEPRPIRHPPTELFYQQHKRSISSLAELGHQVTTRSGWWPDSAVTGHSLPTVFRIIKKSINYLPRPITYRTNIDCPWRRFVQKAPEAIQCNMVAGKEKMSVTVSHSRCKTSGEKPPSVGKERSGDVGGGEKGRPSATNSVAWYMHKDSSWPAVKDTERETLSVCGGRTWTWARWRREEGQLLSSAWCG</sequence>
<comment type="caution">
    <text evidence="2">The sequence shown here is derived from an EMBL/GenBank/DDBJ whole genome shotgun (WGS) entry which is preliminary data.</text>
</comment>
<evidence type="ECO:0000313" key="3">
    <source>
        <dbReference type="Proteomes" id="UP001219525"/>
    </source>
</evidence>
<reference evidence="2" key="1">
    <citation type="submission" date="2023-03" db="EMBL/GenBank/DDBJ databases">
        <title>Massive genome expansion in bonnet fungi (Mycena s.s.) driven by repeated elements and novel gene families across ecological guilds.</title>
        <authorList>
            <consortium name="Lawrence Berkeley National Laboratory"/>
            <person name="Harder C.B."/>
            <person name="Miyauchi S."/>
            <person name="Viragh M."/>
            <person name="Kuo A."/>
            <person name="Thoen E."/>
            <person name="Andreopoulos B."/>
            <person name="Lu D."/>
            <person name="Skrede I."/>
            <person name="Drula E."/>
            <person name="Henrissat B."/>
            <person name="Morin E."/>
            <person name="Kohler A."/>
            <person name="Barry K."/>
            <person name="LaButti K."/>
            <person name="Morin E."/>
            <person name="Salamov A."/>
            <person name="Lipzen A."/>
            <person name="Mereny Z."/>
            <person name="Hegedus B."/>
            <person name="Baldrian P."/>
            <person name="Stursova M."/>
            <person name="Weitz H."/>
            <person name="Taylor A."/>
            <person name="Grigoriev I.V."/>
            <person name="Nagy L.G."/>
            <person name="Martin F."/>
            <person name="Kauserud H."/>
        </authorList>
    </citation>
    <scope>NUCLEOTIDE SEQUENCE</scope>
    <source>
        <strain evidence="2">9144</strain>
    </source>
</reference>
<protein>
    <submittedName>
        <fullName evidence="2">Uncharacterized protein</fullName>
    </submittedName>
</protein>
<dbReference type="Proteomes" id="UP001219525">
    <property type="component" value="Unassembled WGS sequence"/>
</dbReference>
<feature type="region of interest" description="Disordered" evidence="1">
    <location>
        <begin position="296"/>
        <end position="328"/>
    </location>
</feature>
<evidence type="ECO:0000256" key="1">
    <source>
        <dbReference type="SAM" id="MobiDB-lite"/>
    </source>
</evidence>
<organism evidence="2 3">
    <name type="scientific">Mycena pura</name>
    <dbReference type="NCBI Taxonomy" id="153505"/>
    <lineage>
        <taxon>Eukaryota</taxon>
        <taxon>Fungi</taxon>
        <taxon>Dikarya</taxon>
        <taxon>Basidiomycota</taxon>
        <taxon>Agaricomycotina</taxon>
        <taxon>Agaricomycetes</taxon>
        <taxon>Agaricomycetidae</taxon>
        <taxon>Agaricales</taxon>
        <taxon>Marasmiineae</taxon>
        <taxon>Mycenaceae</taxon>
        <taxon>Mycena</taxon>
    </lineage>
</organism>
<gene>
    <name evidence="2" type="ORF">GGX14DRAFT_666475</name>
</gene>
<keyword evidence="3" id="KW-1185">Reference proteome</keyword>
<dbReference type="AlphaFoldDB" id="A0AAD6V2Y9"/>
<feature type="compositionally biased region" description="Basic and acidic residues" evidence="1">
    <location>
        <begin position="310"/>
        <end position="324"/>
    </location>
</feature>
<evidence type="ECO:0000313" key="2">
    <source>
        <dbReference type="EMBL" id="KAJ7198303.1"/>
    </source>
</evidence>